<dbReference type="CDD" id="cd06916">
    <property type="entry name" value="NR_DBD_like"/>
    <property type="match status" value="1"/>
</dbReference>
<dbReference type="Pfam" id="PF00105">
    <property type="entry name" value="zf-C4"/>
    <property type="match status" value="1"/>
</dbReference>
<dbReference type="Proteomes" id="UP000549394">
    <property type="component" value="Unassembled WGS sequence"/>
</dbReference>
<evidence type="ECO:0000256" key="4">
    <source>
        <dbReference type="ARBA" id="ARBA00023015"/>
    </source>
</evidence>
<keyword evidence="5" id="KW-0238">DNA-binding</keyword>
<dbReference type="InterPro" id="IPR013088">
    <property type="entry name" value="Znf_NHR/GATA"/>
</dbReference>
<accession>A0A7I8V8L8</accession>
<evidence type="ECO:0000256" key="2">
    <source>
        <dbReference type="ARBA" id="ARBA00022771"/>
    </source>
</evidence>
<evidence type="ECO:0000256" key="3">
    <source>
        <dbReference type="ARBA" id="ARBA00022833"/>
    </source>
</evidence>
<dbReference type="GO" id="GO:0004879">
    <property type="term" value="F:nuclear receptor activity"/>
    <property type="evidence" value="ECO:0007669"/>
    <property type="project" value="TreeGrafter"/>
</dbReference>
<proteinExistence type="predicted"/>
<keyword evidence="7" id="KW-0675">Receptor</keyword>
<dbReference type="InterPro" id="IPR035500">
    <property type="entry name" value="NHR-like_dom_sf"/>
</dbReference>
<evidence type="ECO:0000256" key="8">
    <source>
        <dbReference type="ARBA" id="ARBA00023242"/>
    </source>
</evidence>
<dbReference type="SUPFAM" id="SSF57716">
    <property type="entry name" value="Glucocorticoid receptor-like (DNA-binding domain)"/>
    <property type="match status" value="1"/>
</dbReference>
<keyword evidence="2" id="KW-0863">Zinc-finger</keyword>
<dbReference type="PANTHER" id="PTHR24082:SF507">
    <property type="entry name" value="BILE ACID RECEPTOR-RELATED"/>
    <property type="match status" value="1"/>
</dbReference>
<organism evidence="11 12">
    <name type="scientific">Dimorphilus gyrociliatus</name>
    <dbReference type="NCBI Taxonomy" id="2664684"/>
    <lineage>
        <taxon>Eukaryota</taxon>
        <taxon>Metazoa</taxon>
        <taxon>Spiralia</taxon>
        <taxon>Lophotrochozoa</taxon>
        <taxon>Annelida</taxon>
        <taxon>Polychaeta</taxon>
        <taxon>Polychaeta incertae sedis</taxon>
        <taxon>Dinophilidae</taxon>
        <taxon>Dimorphilus</taxon>
    </lineage>
</organism>
<dbReference type="PRINTS" id="PR00398">
    <property type="entry name" value="STRDHORMONER"/>
</dbReference>
<evidence type="ECO:0000313" key="11">
    <source>
        <dbReference type="EMBL" id="CAD5112134.1"/>
    </source>
</evidence>
<dbReference type="InterPro" id="IPR001723">
    <property type="entry name" value="Nuclear_hrmn_rcpt"/>
</dbReference>
<dbReference type="PROSITE" id="PS00031">
    <property type="entry name" value="NUCLEAR_REC_DBD_1"/>
    <property type="match status" value="1"/>
</dbReference>
<dbReference type="PROSITE" id="PS51843">
    <property type="entry name" value="NR_LBD"/>
    <property type="match status" value="1"/>
</dbReference>
<feature type="domain" description="NR LBD" evidence="10">
    <location>
        <begin position="119"/>
        <end position="363"/>
    </location>
</feature>
<keyword evidence="6" id="KW-0804">Transcription</keyword>
<comment type="caution">
    <text evidence="11">The sequence shown here is derived from an EMBL/GenBank/DDBJ whole genome shotgun (WGS) entry which is preliminary data.</text>
</comment>
<evidence type="ECO:0000256" key="6">
    <source>
        <dbReference type="ARBA" id="ARBA00023163"/>
    </source>
</evidence>
<evidence type="ECO:0000259" key="9">
    <source>
        <dbReference type="PROSITE" id="PS51030"/>
    </source>
</evidence>
<keyword evidence="4" id="KW-0805">Transcription regulation</keyword>
<keyword evidence="8" id="KW-0539">Nucleus</keyword>
<dbReference type="GO" id="GO:0008270">
    <property type="term" value="F:zinc ion binding"/>
    <property type="evidence" value="ECO:0007669"/>
    <property type="project" value="UniProtKB-KW"/>
</dbReference>
<sequence length="426" mass="49412">MDPTIPCKICSDKSAGVHYGVASCEACKSFFKRCNQKPPEGNKCRKPGYCTIVPARRNNCAECRYIKCLAVGMSINNIKTGRYSAKQLEESRREVEKLQRQRELEKNGFYANHTLKNEDIEKIVKTLVEKRSVIKKTFNPQLERFAIPFKVNRQNHHRPMRERLTASWKFRKPEVFKTIVFQVTQDIPGFSSLTQEDQNELIKVNRVDFRMIYSLVKVEDSGKYLLFNDKIVCAVEDVRKTEHLSEEVVERIRNVRKKLDALQLTDEERVVLSGLTLTHTDRSMKVEDRVSIEKIQNTLLQCLEYCVGKQYDSTQKGKRVAKLLTVLADLRTCSDDLIQSKHNLLFKYPDVDFPPSIREMWYSDLQEAYDMDKIRSELQNIDLDFVSENSSPEMSTASDLIDLGPDLETFLFDTTIFPDDIDTVFK</sequence>
<dbReference type="AlphaFoldDB" id="A0A7I8V8L8"/>
<feature type="domain" description="Nuclear receptor" evidence="9">
    <location>
        <begin position="4"/>
        <end position="80"/>
    </location>
</feature>
<dbReference type="InterPro" id="IPR000536">
    <property type="entry name" value="Nucl_hrmn_rcpt_lig-bd"/>
</dbReference>
<dbReference type="InterPro" id="IPR001628">
    <property type="entry name" value="Znf_hrmn_rcpt"/>
</dbReference>
<name>A0A7I8V8L8_9ANNE</name>
<dbReference type="SMART" id="SM00399">
    <property type="entry name" value="ZnF_C4"/>
    <property type="match status" value="1"/>
</dbReference>
<keyword evidence="3" id="KW-0862">Zinc</keyword>
<dbReference type="Gene3D" id="1.10.565.10">
    <property type="entry name" value="Retinoid X Receptor"/>
    <property type="match status" value="1"/>
</dbReference>
<dbReference type="Gene3D" id="3.30.50.10">
    <property type="entry name" value="Erythroid Transcription Factor GATA-1, subunit A"/>
    <property type="match status" value="1"/>
</dbReference>
<evidence type="ECO:0000259" key="10">
    <source>
        <dbReference type="PROSITE" id="PS51843"/>
    </source>
</evidence>
<protein>
    <submittedName>
        <fullName evidence="11">DgyrCDS1373</fullName>
    </submittedName>
</protein>
<dbReference type="GO" id="GO:0000978">
    <property type="term" value="F:RNA polymerase II cis-regulatory region sequence-specific DNA binding"/>
    <property type="evidence" value="ECO:0007669"/>
    <property type="project" value="TreeGrafter"/>
</dbReference>
<dbReference type="EMBL" id="CAJFCJ010000002">
    <property type="protein sequence ID" value="CAD5112134.1"/>
    <property type="molecule type" value="Genomic_DNA"/>
</dbReference>
<dbReference type="OrthoDB" id="6159439at2759"/>
<evidence type="ECO:0000256" key="5">
    <source>
        <dbReference type="ARBA" id="ARBA00023125"/>
    </source>
</evidence>
<evidence type="ECO:0000313" key="12">
    <source>
        <dbReference type="Proteomes" id="UP000549394"/>
    </source>
</evidence>
<reference evidence="11 12" key="1">
    <citation type="submission" date="2020-08" db="EMBL/GenBank/DDBJ databases">
        <authorList>
            <person name="Hejnol A."/>
        </authorList>
    </citation>
    <scope>NUCLEOTIDE SEQUENCE [LARGE SCALE GENOMIC DNA]</scope>
</reference>
<dbReference type="InterPro" id="IPR050234">
    <property type="entry name" value="Nuclear_hormone_rcpt_NR1"/>
</dbReference>
<dbReference type="GO" id="GO:0000122">
    <property type="term" value="P:negative regulation of transcription by RNA polymerase II"/>
    <property type="evidence" value="ECO:0007669"/>
    <property type="project" value="TreeGrafter"/>
</dbReference>
<dbReference type="PRINTS" id="PR00047">
    <property type="entry name" value="STROIDFINGER"/>
</dbReference>
<keyword evidence="12" id="KW-1185">Reference proteome</keyword>
<gene>
    <name evidence="11" type="ORF">DGYR_LOCUS1332</name>
</gene>
<dbReference type="Pfam" id="PF00104">
    <property type="entry name" value="Hormone_recep"/>
    <property type="match status" value="1"/>
</dbReference>
<dbReference type="GO" id="GO:0030154">
    <property type="term" value="P:cell differentiation"/>
    <property type="evidence" value="ECO:0007669"/>
    <property type="project" value="TreeGrafter"/>
</dbReference>
<dbReference type="PANTHER" id="PTHR24082">
    <property type="entry name" value="NUCLEAR HORMONE RECEPTOR"/>
    <property type="match status" value="1"/>
</dbReference>
<dbReference type="GO" id="GO:0045944">
    <property type="term" value="P:positive regulation of transcription by RNA polymerase II"/>
    <property type="evidence" value="ECO:0007669"/>
    <property type="project" value="TreeGrafter"/>
</dbReference>
<dbReference type="SUPFAM" id="SSF48508">
    <property type="entry name" value="Nuclear receptor ligand-binding domain"/>
    <property type="match status" value="1"/>
</dbReference>
<dbReference type="PROSITE" id="PS51030">
    <property type="entry name" value="NUCLEAR_REC_DBD_2"/>
    <property type="match status" value="1"/>
</dbReference>
<evidence type="ECO:0000256" key="7">
    <source>
        <dbReference type="ARBA" id="ARBA00023170"/>
    </source>
</evidence>
<keyword evidence="1" id="KW-0479">Metal-binding</keyword>
<evidence type="ECO:0000256" key="1">
    <source>
        <dbReference type="ARBA" id="ARBA00022723"/>
    </source>
</evidence>